<dbReference type="CDD" id="cd02947">
    <property type="entry name" value="TRX_family"/>
    <property type="match status" value="1"/>
</dbReference>
<evidence type="ECO:0000256" key="3">
    <source>
        <dbReference type="ARBA" id="ARBA00022490"/>
    </source>
</evidence>
<dbReference type="PROSITE" id="PS00194">
    <property type="entry name" value="THIOREDOXIN_1"/>
    <property type="match status" value="1"/>
</dbReference>
<keyword evidence="6" id="KW-0676">Redox-active center</keyword>
<dbReference type="InterPro" id="IPR050620">
    <property type="entry name" value="Thioredoxin_H-type-like"/>
</dbReference>
<dbReference type="InterPro" id="IPR036249">
    <property type="entry name" value="Thioredoxin-like_sf"/>
</dbReference>
<dbReference type="PROSITE" id="PS51352">
    <property type="entry name" value="THIOREDOXIN_2"/>
    <property type="match status" value="1"/>
</dbReference>
<name>A0AAV0Z5Z6_VICFA</name>
<sequence>MGSLLSSLLAGDAAAAPSQSSESSDHSVKTFHSSARWQLHFNEIKDSSKLVVIDFSATWCGPCKMMEPIVHAFANEFTDVEFIKIDVDELSDVAQEFKVQAMPTFLLLKNGKEVDKIVGAKKDELKNKIQKYRA</sequence>
<protein>
    <recommendedName>
        <fullName evidence="9">Thioredoxin domain-containing protein</fullName>
    </recommendedName>
</protein>
<dbReference type="InterPro" id="IPR017937">
    <property type="entry name" value="Thioredoxin_CS"/>
</dbReference>
<evidence type="ECO:0000256" key="5">
    <source>
        <dbReference type="ARBA" id="ARBA00023157"/>
    </source>
</evidence>
<evidence type="ECO:0000313" key="10">
    <source>
        <dbReference type="EMBL" id="CAI8591765.1"/>
    </source>
</evidence>
<keyword evidence="2" id="KW-0813">Transport</keyword>
<reference evidence="10 11" key="1">
    <citation type="submission" date="2023-01" db="EMBL/GenBank/DDBJ databases">
        <authorList>
            <person name="Kreplak J."/>
        </authorList>
    </citation>
    <scope>NUCLEOTIDE SEQUENCE [LARGE SCALE GENOMIC DNA]</scope>
</reference>
<proteinExistence type="inferred from homology"/>
<evidence type="ECO:0000256" key="7">
    <source>
        <dbReference type="ARBA" id="ARBA00038353"/>
    </source>
</evidence>
<keyword evidence="5" id="KW-1015">Disulfide bond</keyword>
<dbReference type="Proteomes" id="UP001157006">
    <property type="component" value="Chromosome 1S"/>
</dbReference>
<evidence type="ECO:0000256" key="6">
    <source>
        <dbReference type="ARBA" id="ARBA00023284"/>
    </source>
</evidence>
<keyword evidence="4" id="KW-0249">Electron transport</keyword>
<keyword evidence="11" id="KW-1185">Reference proteome</keyword>
<dbReference type="GO" id="GO:0016671">
    <property type="term" value="F:oxidoreductase activity, acting on a sulfur group of donors, disulfide as acceptor"/>
    <property type="evidence" value="ECO:0007669"/>
    <property type="project" value="UniProtKB-ARBA"/>
</dbReference>
<keyword evidence="3" id="KW-0963">Cytoplasm</keyword>
<gene>
    <name evidence="10" type="ORF">VFH_I006320</name>
</gene>
<dbReference type="InterPro" id="IPR005746">
    <property type="entry name" value="Thioredoxin"/>
</dbReference>
<dbReference type="PRINTS" id="PR00421">
    <property type="entry name" value="THIOREDOXIN"/>
</dbReference>
<dbReference type="EMBL" id="OX451735">
    <property type="protein sequence ID" value="CAI8591765.1"/>
    <property type="molecule type" value="Genomic_DNA"/>
</dbReference>
<feature type="chain" id="PRO_5043617487" description="Thioredoxin domain-containing protein" evidence="8">
    <location>
        <begin position="16"/>
        <end position="134"/>
    </location>
</feature>
<dbReference type="AlphaFoldDB" id="A0AAV0Z5Z6"/>
<evidence type="ECO:0000256" key="2">
    <source>
        <dbReference type="ARBA" id="ARBA00022448"/>
    </source>
</evidence>
<keyword evidence="8" id="KW-0732">Signal</keyword>
<feature type="signal peptide" evidence="8">
    <location>
        <begin position="1"/>
        <end position="15"/>
    </location>
</feature>
<accession>A0AAV0Z5Z6</accession>
<dbReference type="PANTHER" id="PTHR10438:SF413">
    <property type="entry name" value="THIOREDOXIN H2"/>
    <property type="match status" value="1"/>
</dbReference>
<dbReference type="FunFam" id="3.40.30.10:FF:000104">
    <property type="entry name" value="Thioredoxin"/>
    <property type="match status" value="1"/>
</dbReference>
<evidence type="ECO:0000313" key="11">
    <source>
        <dbReference type="Proteomes" id="UP001157006"/>
    </source>
</evidence>
<dbReference type="SUPFAM" id="SSF52833">
    <property type="entry name" value="Thioredoxin-like"/>
    <property type="match status" value="1"/>
</dbReference>
<comment type="subcellular location">
    <subcellularLocation>
        <location evidence="1">Cytoplasm</location>
    </subcellularLocation>
</comment>
<evidence type="ECO:0000259" key="9">
    <source>
        <dbReference type="PROSITE" id="PS51352"/>
    </source>
</evidence>
<dbReference type="GO" id="GO:0015035">
    <property type="term" value="F:protein-disulfide reductase activity"/>
    <property type="evidence" value="ECO:0007669"/>
    <property type="project" value="InterPro"/>
</dbReference>
<comment type="similarity">
    <text evidence="7">Belongs to the thioredoxin family. Plant H-type subfamily.</text>
</comment>
<dbReference type="Pfam" id="PF00085">
    <property type="entry name" value="Thioredoxin"/>
    <property type="match status" value="1"/>
</dbReference>
<dbReference type="NCBIfam" id="TIGR01068">
    <property type="entry name" value="thioredoxin"/>
    <property type="match status" value="1"/>
</dbReference>
<dbReference type="Gene3D" id="3.40.30.10">
    <property type="entry name" value="Glutaredoxin"/>
    <property type="match status" value="1"/>
</dbReference>
<organism evidence="10 11">
    <name type="scientific">Vicia faba</name>
    <name type="common">Broad bean</name>
    <name type="synonym">Faba vulgaris</name>
    <dbReference type="NCBI Taxonomy" id="3906"/>
    <lineage>
        <taxon>Eukaryota</taxon>
        <taxon>Viridiplantae</taxon>
        <taxon>Streptophyta</taxon>
        <taxon>Embryophyta</taxon>
        <taxon>Tracheophyta</taxon>
        <taxon>Spermatophyta</taxon>
        <taxon>Magnoliopsida</taxon>
        <taxon>eudicotyledons</taxon>
        <taxon>Gunneridae</taxon>
        <taxon>Pentapetalae</taxon>
        <taxon>rosids</taxon>
        <taxon>fabids</taxon>
        <taxon>Fabales</taxon>
        <taxon>Fabaceae</taxon>
        <taxon>Papilionoideae</taxon>
        <taxon>50 kb inversion clade</taxon>
        <taxon>NPAAA clade</taxon>
        <taxon>Hologalegina</taxon>
        <taxon>IRL clade</taxon>
        <taxon>Fabeae</taxon>
        <taxon>Vicia</taxon>
    </lineage>
</organism>
<feature type="domain" description="Thioredoxin" evidence="9">
    <location>
        <begin position="8"/>
        <end position="134"/>
    </location>
</feature>
<dbReference type="GO" id="GO:0005737">
    <property type="term" value="C:cytoplasm"/>
    <property type="evidence" value="ECO:0007669"/>
    <property type="project" value="UniProtKB-SubCell"/>
</dbReference>
<evidence type="ECO:0000256" key="8">
    <source>
        <dbReference type="SAM" id="SignalP"/>
    </source>
</evidence>
<evidence type="ECO:0000256" key="1">
    <source>
        <dbReference type="ARBA" id="ARBA00004496"/>
    </source>
</evidence>
<dbReference type="InterPro" id="IPR013766">
    <property type="entry name" value="Thioredoxin_domain"/>
</dbReference>
<dbReference type="PANTHER" id="PTHR10438">
    <property type="entry name" value="THIOREDOXIN"/>
    <property type="match status" value="1"/>
</dbReference>
<evidence type="ECO:0000256" key="4">
    <source>
        <dbReference type="ARBA" id="ARBA00022982"/>
    </source>
</evidence>